<protein>
    <submittedName>
        <fullName evidence="1">Uncharacterized protein</fullName>
    </submittedName>
</protein>
<dbReference type="SUPFAM" id="SSF46689">
    <property type="entry name" value="Homeodomain-like"/>
    <property type="match status" value="1"/>
</dbReference>
<comment type="caution">
    <text evidence="1">The sequence shown here is derived from an EMBL/GenBank/DDBJ whole genome shotgun (WGS) entry which is preliminary data.</text>
</comment>
<dbReference type="AlphaFoldDB" id="J2SXE7"/>
<keyword evidence="2" id="KW-1185">Reference proteome</keyword>
<dbReference type="EMBL" id="AKJY01000056">
    <property type="protein sequence ID" value="EJL70317.1"/>
    <property type="molecule type" value="Genomic_DNA"/>
</dbReference>
<accession>J2SXE7</accession>
<proteinExistence type="predicted"/>
<dbReference type="Gene3D" id="1.10.10.60">
    <property type="entry name" value="Homeodomain-like"/>
    <property type="match status" value="1"/>
</dbReference>
<dbReference type="RefSeq" id="WP_007844806.1">
    <property type="nucleotide sequence ID" value="NZ_AKJY01000056.1"/>
</dbReference>
<gene>
    <name evidence="1" type="ORF">PMI13_02859</name>
</gene>
<evidence type="ECO:0000313" key="2">
    <source>
        <dbReference type="Proteomes" id="UP000007509"/>
    </source>
</evidence>
<name>J2SXE7_9FLAO</name>
<evidence type="ECO:0000313" key="1">
    <source>
        <dbReference type="EMBL" id="EJL70317.1"/>
    </source>
</evidence>
<reference evidence="1 2" key="1">
    <citation type="journal article" date="2012" name="J. Bacteriol.">
        <title>Twenty-one genome sequences from Pseudomonas species and 19 genome sequences from diverse bacteria isolated from the rhizosphere and endosphere of Populus deltoides.</title>
        <authorList>
            <person name="Brown S.D."/>
            <person name="Utturkar S.M."/>
            <person name="Klingeman D.M."/>
            <person name="Johnson C.M."/>
            <person name="Martin S.L."/>
            <person name="Land M.L."/>
            <person name="Lu T.Y."/>
            <person name="Schadt C.W."/>
            <person name="Doktycz M.J."/>
            <person name="Pelletier D.A."/>
        </authorList>
    </citation>
    <scope>NUCLEOTIDE SEQUENCE [LARGE SCALE GENOMIC DNA]</scope>
    <source>
        <strain evidence="1 2">CF314</strain>
    </source>
</reference>
<dbReference type="PATRIC" id="fig|1144316.3.peg.2875"/>
<dbReference type="InterPro" id="IPR009057">
    <property type="entry name" value="Homeodomain-like_sf"/>
</dbReference>
<organism evidence="1 2">
    <name type="scientific">Chryseobacterium populi</name>
    <dbReference type="NCBI Taxonomy" id="1144316"/>
    <lineage>
        <taxon>Bacteria</taxon>
        <taxon>Pseudomonadati</taxon>
        <taxon>Bacteroidota</taxon>
        <taxon>Flavobacteriia</taxon>
        <taxon>Flavobacteriales</taxon>
        <taxon>Weeksellaceae</taxon>
        <taxon>Chryseobacterium group</taxon>
        <taxon>Chryseobacterium</taxon>
    </lineage>
</organism>
<dbReference type="Proteomes" id="UP000007509">
    <property type="component" value="Unassembled WGS sequence"/>
</dbReference>
<sequence>MNLKEIKIGNLIKIKVEENNIAIGRICNFFDLNANTINEMYNEKSIETELLLKWCKLLEYDFFRLHSQHLILYSPPKAINSNANQNSVLPRFRKNLYTKEIIDFILELIESETKSVKQVIEEYKIPKTTVYKWMNKYKNNLYENDNPAGL</sequence>
<dbReference type="OrthoDB" id="799937at2"/>